<evidence type="ECO:0000256" key="1">
    <source>
        <dbReference type="ARBA" id="ARBA00005254"/>
    </source>
</evidence>
<keyword evidence="2" id="KW-0456">Lyase</keyword>
<dbReference type="Pfam" id="PF00378">
    <property type="entry name" value="ECH_1"/>
    <property type="match status" value="1"/>
</dbReference>
<dbReference type="FunFam" id="3.90.226.10:FF:000009">
    <property type="entry name" value="Carnitinyl-CoA dehydratase"/>
    <property type="match status" value="1"/>
</dbReference>
<dbReference type="CDD" id="cd06558">
    <property type="entry name" value="crotonase-like"/>
    <property type="match status" value="1"/>
</dbReference>
<sequence length="294" mass="31949">MFKKLILKNSFNVKKYLSSFFSTTTAQSGSDVLVDQLSENNSGIFVISLNRPAVKNAVSRNMMKELAETLDKLHFNKNVRVIILRSSSPGIFCAGADLKERITLSPEEIYQTVGKFRSLTLQIESTPFPVIAAVDGFALGGGFEIALACDIRVASSEARFGLVETKLAIIPGAGGTQRLPRIVGPSIAKELIFTGRIIDAKSAKEYGILNHVVEQNDSKDAAFAKALEISHEILPNGPLGVKMAKTAINKGSEVDMNTGCAIEDHCYARVIPTTDRLEGLKAFAEKRKPIYKGE</sequence>
<gene>
    <name evidence="4" type="ORF">V9T40_009098</name>
</gene>
<dbReference type="InterPro" id="IPR001753">
    <property type="entry name" value="Enoyl-CoA_hydra/iso"/>
</dbReference>
<dbReference type="EMBL" id="JBBCAQ010000010">
    <property type="protein sequence ID" value="KAK7601657.1"/>
    <property type="molecule type" value="Genomic_DNA"/>
</dbReference>
<dbReference type="GO" id="GO:0004300">
    <property type="term" value="F:enoyl-CoA hydratase activity"/>
    <property type="evidence" value="ECO:0007669"/>
    <property type="project" value="UniProtKB-ARBA"/>
</dbReference>
<dbReference type="Gene3D" id="3.90.226.10">
    <property type="entry name" value="2-enoyl-CoA Hydratase, Chain A, domain 1"/>
    <property type="match status" value="1"/>
</dbReference>
<dbReference type="GO" id="GO:0006635">
    <property type="term" value="P:fatty acid beta-oxidation"/>
    <property type="evidence" value="ECO:0007669"/>
    <property type="project" value="TreeGrafter"/>
</dbReference>
<dbReference type="PANTHER" id="PTHR11941:SF171">
    <property type="entry name" value="SD19268P"/>
    <property type="match status" value="1"/>
</dbReference>
<reference evidence="4 5" key="1">
    <citation type="submission" date="2024-03" db="EMBL/GenBank/DDBJ databases">
        <title>Adaptation during the transition from Ophiocordyceps entomopathogen to insect associate is accompanied by gene loss and intensified selection.</title>
        <authorList>
            <person name="Ward C.M."/>
            <person name="Onetto C.A."/>
            <person name="Borneman A.R."/>
        </authorList>
    </citation>
    <scope>NUCLEOTIDE SEQUENCE [LARGE SCALE GENOMIC DNA]</scope>
    <source>
        <strain evidence="4">AWRI1</strain>
        <tissue evidence="4">Single Adult Female</tissue>
    </source>
</reference>
<accession>A0AAN9TMY0</accession>
<name>A0AAN9TMY0_9HEMI</name>
<evidence type="ECO:0000256" key="3">
    <source>
        <dbReference type="RuleBase" id="RU003707"/>
    </source>
</evidence>
<evidence type="ECO:0000313" key="4">
    <source>
        <dbReference type="EMBL" id="KAK7601657.1"/>
    </source>
</evidence>
<dbReference type="SUPFAM" id="SSF52096">
    <property type="entry name" value="ClpP/crotonase"/>
    <property type="match status" value="1"/>
</dbReference>
<protein>
    <recommendedName>
        <fullName evidence="6">Enoyl-CoA hydratase</fullName>
    </recommendedName>
</protein>
<dbReference type="InterPro" id="IPR018376">
    <property type="entry name" value="Enoyl-CoA_hyd/isom_CS"/>
</dbReference>
<dbReference type="Proteomes" id="UP001367676">
    <property type="component" value="Unassembled WGS sequence"/>
</dbReference>
<comment type="similarity">
    <text evidence="1 3">Belongs to the enoyl-CoA hydratase/isomerase family.</text>
</comment>
<proteinExistence type="inferred from homology"/>
<keyword evidence="5" id="KW-1185">Reference proteome</keyword>
<organism evidence="4 5">
    <name type="scientific">Parthenolecanium corni</name>
    <dbReference type="NCBI Taxonomy" id="536013"/>
    <lineage>
        <taxon>Eukaryota</taxon>
        <taxon>Metazoa</taxon>
        <taxon>Ecdysozoa</taxon>
        <taxon>Arthropoda</taxon>
        <taxon>Hexapoda</taxon>
        <taxon>Insecta</taxon>
        <taxon>Pterygota</taxon>
        <taxon>Neoptera</taxon>
        <taxon>Paraneoptera</taxon>
        <taxon>Hemiptera</taxon>
        <taxon>Sternorrhyncha</taxon>
        <taxon>Coccoidea</taxon>
        <taxon>Coccidae</taxon>
        <taxon>Parthenolecanium</taxon>
    </lineage>
</organism>
<dbReference type="Gene3D" id="1.10.12.10">
    <property type="entry name" value="Lyase 2-enoyl-coa Hydratase, Chain A, domain 2"/>
    <property type="match status" value="1"/>
</dbReference>
<comment type="caution">
    <text evidence="4">The sequence shown here is derived from an EMBL/GenBank/DDBJ whole genome shotgun (WGS) entry which is preliminary data.</text>
</comment>
<dbReference type="InterPro" id="IPR029045">
    <property type="entry name" value="ClpP/crotonase-like_dom_sf"/>
</dbReference>
<dbReference type="FunFam" id="1.10.12.10:FF:000001">
    <property type="entry name" value="Probable enoyl-CoA hydratase, mitochondrial"/>
    <property type="match status" value="1"/>
</dbReference>
<dbReference type="InterPro" id="IPR014748">
    <property type="entry name" value="Enoyl-CoA_hydra_C"/>
</dbReference>
<evidence type="ECO:0008006" key="6">
    <source>
        <dbReference type="Google" id="ProtNLM"/>
    </source>
</evidence>
<evidence type="ECO:0000313" key="5">
    <source>
        <dbReference type="Proteomes" id="UP001367676"/>
    </source>
</evidence>
<evidence type="ECO:0000256" key="2">
    <source>
        <dbReference type="ARBA" id="ARBA00023239"/>
    </source>
</evidence>
<dbReference type="PANTHER" id="PTHR11941">
    <property type="entry name" value="ENOYL-COA HYDRATASE-RELATED"/>
    <property type="match status" value="1"/>
</dbReference>
<dbReference type="PROSITE" id="PS00166">
    <property type="entry name" value="ENOYL_COA_HYDRATASE"/>
    <property type="match status" value="1"/>
</dbReference>
<dbReference type="GO" id="GO:0005739">
    <property type="term" value="C:mitochondrion"/>
    <property type="evidence" value="ECO:0007669"/>
    <property type="project" value="TreeGrafter"/>
</dbReference>
<dbReference type="AlphaFoldDB" id="A0AAN9TMY0"/>